<dbReference type="PANTHER" id="PTHR43280:SF28">
    <property type="entry name" value="HTH-TYPE TRANSCRIPTIONAL ACTIVATOR RHAS"/>
    <property type="match status" value="1"/>
</dbReference>
<dbReference type="PANTHER" id="PTHR43280">
    <property type="entry name" value="ARAC-FAMILY TRANSCRIPTIONAL REGULATOR"/>
    <property type="match status" value="1"/>
</dbReference>
<dbReference type="InterPro" id="IPR013096">
    <property type="entry name" value="Cupin_2"/>
</dbReference>
<keyword evidence="1" id="KW-0805">Transcription regulation</keyword>
<dbReference type="SMART" id="SM00342">
    <property type="entry name" value="HTH_ARAC"/>
    <property type="match status" value="1"/>
</dbReference>
<dbReference type="SUPFAM" id="SSF46689">
    <property type="entry name" value="Homeodomain-like"/>
    <property type="match status" value="1"/>
</dbReference>
<evidence type="ECO:0000313" key="6">
    <source>
        <dbReference type="Proteomes" id="UP001597233"/>
    </source>
</evidence>
<dbReference type="Gene3D" id="2.60.120.10">
    <property type="entry name" value="Jelly Rolls"/>
    <property type="match status" value="1"/>
</dbReference>
<dbReference type="PRINTS" id="PR00032">
    <property type="entry name" value="HTHARAC"/>
</dbReference>
<comment type="caution">
    <text evidence="5">The sequence shown here is derived from an EMBL/GenBank/DDBJ whole genome shotgun (WGS) entry which is preliminary data.</text>
</comment>
<dbReference type="InterPro" id="IPR020449">
    <property type="entry name" value="Tscrpt_reg_AraC-type_HTH"/>
</dbReference>
<dbReference type="RefSeq" id="WP_347326083.1">
    <property type="nucleotide sequence ID" value="NZ_JBCGUH010000009.1"/>
</dbReference>
<sequence>MNPAQLDALLLEHNQPPGSDEQQLQQWMAEDPPSSVTVQGQQVYLFDLHLHMPDVPIEDSIVISQQLPGVYIPFHMHQYIELTYVYRGQCTVSLLNQQMVMQQGDLILIDKQTPHRINATSTDDIIIDVKLKRDYLCASLSSRLASTNMTTPFLIHSLIDRRRTNGYLYFKAKPDRSLQPTLVQIMCEYFDRDFCSAELIDSYCSILFTELVRHSSTGTGQEQPETRDRMVLDMLRYVREHYRDCNLIELAAQFDYHPNYVSAFLKKETGHSFMDLLQMERLNRAALFLTNSEMAIPAIAEEVGYSSPSFFHKKFKERFGSTPSHYRQHMRR</sequence>
<dbReference type="InterPro" id="IPR009057">
    <property type="entry name" value="Homeodomain-like_sf"/>
</dbReference>
<keyword evidence="3" id="KW-0804">Transcription</keyword>
<dbReference type="PROSITE" id="PS01124">
    <property type="entry name" value="HTH_ARAC_FAMILY_2"/>
    <property type="match status" value="1"/>
</dbReference>
<dbReference type="InterPro" id="IPR018060">
    <property type="entry name" value="HTH_AraC"/>
</dbReference>
<dbReference type="Proteomes" id="UP001597233">
    <property type="component" value="Unassembled WGS sequence"/>
</dbReference>
<dbReference type="InterPro" id="IPR011051">
    <property type="entry name" value="RmlC_Cupin_sf"/>
</dbReference>
<keyword evidence="6" id="KW-1185">Reference proteome</keyword>
<dbReference type="InterPro" id="IPR014710">
    <property type="entry name" value="RmlC-like_jellyroll"/>
</dbReference>
<feature type="domain" description="HTH araC/xylS-type" evidence="4">
    <location>
        <begin position="232"/>
        <end position="329"/>
    </location>
</feature>
<accession>A0ABW4RKG4</accession>
<gene>
    <name evidence="5" type="ORF">ACFSC9_14805</name>
</gene>
<evidence type="ECO:0000259" key="4">
    <source>
        <dbReference type="PROSITE" id="PS01124"/>
    </source>
</evidence>
<dbReference type="InterPro" id="IPR018062">
    <property type="entry name" value="HTH_AraC-typ_CS"/>
</dbReference>
<dbReference type="Pfam" id="PF07883">
    <property type="entry name" value="Cupin_2"/>
    <property type="match status" value="1"/>
</dbReference>
<organism evidence="5 6">
    <name type="scientific">Paenibacillus wenxiniae</name>
    <dbReference type="NCBI Taxonomy" id="1636843"/>
    <lineage>
        <taxon>Bacteria</taxon>
        <taxon>Bacillati</taxon>
        <taxon>Bacillota</taxon>
        <taxon>Bacilli</taxon>
        <taxon>Bacillales</taxon>
        <taxon>Paenibacillaceae</taxon>
        <taxon>Paenibacillus</taxon>
    </lineage>
</organism>
<dbReference type="PROSITE" id="PS00041">
    <property type="entry name" value="HTH_ARAC_FAMILY_1"/>
    <property type="match status" value="1"/>
</dbReference>
<keyword evidence="2" id="KW-0238">DNA-binding</keyword>
<evidence type="ECO:0000256" key="3">
    <source>
        <dbReference type="ARBA" id="ARBA00023163"/>
    </source>
</evidence>
<name>A0ABW4RKG4_9BACL</name>
<protein>
    <submittedName>
        <fullName evidence="5">AraC family transcriptional regulator</fullName>
    </submittedName>
</protein>
<reference evidence="6" key="1">
    <citation type="journal article" date="2019" name="Int. J. Syst. Evol. Microbiol.">
        <title>The Global Catalogue of Microorganisms (GCM) 10K type strain sequencing project: providing services to taxonomists for standard genome sequencing and annotation.</title>
        <authorList>
            <consortium name="The Broad Institute Genomics Platform"/>
            <consortium name="The Broad Institute Genome Sequencing Center for Infectious Disease"/>
            <person name="Wu L."/>
            <person name="Ma J."/>
        </authorList>
    </citation>
    <scope>NUCLEOTIDE SEQUENCE [LARGE SCALE GENOMIC DNA]</scope>
    <source>
        <strain evidence="6">CCUG 54950</strain>
    </source>
</reference>
<evidence type="ECO:0000256" key="1">
    <source>
        <dbReference type="ARBA" id="ARBA00023015"/>
    </source>
</evidence>
<evidence type="ECO:0000256" key="2">
    <source>
        <dbReference type="ARBA" id="ARBA00023125"/>
    </source>
</evidence>
<dbReference type="SUPFAM" id="SSF51182">
    <property type="entry name" value="RmlC-like cupins"/>
    <property type="match status" value="1"/>
</dbReference>
<proteinExistence type="predicted"/>
<dbReference type="Gene3D" id="1.10.10.60">
    <property type="entry name" value="Homeodomain-like"/>
    <property type="match status" value="2"/>
</dbReference>
<dbReference type="Pfam" id="PF12833">
    <property type="entry name" value="HTH_18"/>
    <property type="match status" value="1"/>
</dbReference>
<dbReference type="EMBL" id="JBHUEH010000016">
    <property type="protein sequence ID" value="MFD1886797.1"/>
    <property type="molecule type" value="Genomic_DNA"/>
</dbReference>
<evidence type="ECO:0000313" key="5">
    <source>
        <dbReference type="EMBL" id="MFD1886797.1"/>
    </source>
</evidence>